<name>A0A0U5FCQ6_XANCI</name>
<protein>
    <submittedName>
        <fullName evidence="1">Uncharacterized protein</fullName>
    </submittedName>
</protein>
<sequence>MRVGSRGGLALAAWDSDALPAKFRLQQSADAVLGTGPTLVRASENCKGNCPAMPV</sequence>
<keyword evidence="2" id="KW-1185">Reference proteome</keyword>
<evidence type="ECO:0000313" key="1">
    <source>
        <dbReference type="EMBL" id="CEG16168.1"/>
    </source>
</evidence>
<comment type="caution">
    <text evidence="1">The sequence shown here is derived from an EMBL/GenBank/DDBJ whole genome shotgun (WGS) entry which is preliminary data.</text>
</comment>
<dbReference type="EMBL" id="CCXZ01000123">
    <property type="protein sequence ID" value="CEG16168.1"/>
    <property type="molecule type" value="Genomic_DNA"/>
</dbReference>
<evidence type="ECO:0000313" key="2">
    <source>
        <dbReference type="Proteomes" id="UP000052230"/>
    </source>
</evidence>
<dbReference type="AlphaFoldDB" id="A0A0U5FCQ6"/>
<gene>
    <name evidence="1" type="ORF">XAC3562_300056</name>
</gene>
<accession>A0A0U5FCQ6</accession>
<proteinExistence type="predicted"/>
<dbReference type="Proteomes" id="UP000052230">
    <property type="component" value="Unassembled WGS sequence"/>
</dbReference>
<reference evidence="1 2" key="1">
    <citation type="submission" date="2014-09" db="EMBL/GenBank/DDBJ databases">
        <authorList>
            <person name="Regsiter A."/>
        </authorList>
    </citation>
    <scope>NUCLEOTIDE SEQUENCE [LARGE SCALE GENOMIC DNA]</scope>
</reference>
<organism evidence="1 2">
    <name type="scientific">Xanthomonas citri pv. citri</name>
    <dbReference type="NCBI Taxonomy" id="611301"/>
    <lineage>
        <taxon>Bacteria</taxon>
        <taxon>Pseudomonadati</taxon>
        <taxon>Pseudomonadota</taxon>
        <taxon>Gammaproteobacteria</taxon>
        <taxon>Lysobacterales</taxon>
        <taxon>Lysobacteraceae</taxon>
        <taxon>Xanthomonas</taxon>
    </lineage>
</organism>